<proteinExistence type="predicted"/>
<dbReference type="EMBL" id="JAACJL010000031">
    <property type="protein sequence ID" value="KAF4616564.1"/>
    <property type="molecule type" value="Genomic_DNA"/>
</dbReference>
<feature type="transmembrane region" description="Helical" evidence="2">
    <location>
        <begin position="86"/>
        <end position="110"/>
    </location>
</feature>
<evidence type="ECO:0000256" key="1">
    <source>
        <dbReference type="SAM" id="MobiDB-lite"/>
    </source>
</evidence>
<feature type="transmembrane region" description="Helical" evidence="2">
    <location>
        <begin position="46"/>
        <end position="65"/>
    </location>
</feature>
<evidence type="ECO:0000313" key="4">
    <source>
        <dbReference type="Proteomes" id="UP000521872"/>
    </source>
</evidence>
<organism evidence="3 4">
    <name type="scientific">Agrocybe pediades</name>
    <dbReference type="NCBI Taxonomy" id="84607"/>
    <lineage>
        <taxon>Eukaryota</taxon>
        <taxon>Fungi</taxon>
        <taxon>Dikarya</taxon>
        <taxon>Basidiomycota</taxon>
        <taxon>Agaricomycotina</taxon>
        <taxon>Agaricomycetes</taxon>
        <taxon>Agaricomycetidae</taxon>
        <taxon>Agaricales</taxon>
        <taxon>Agaricineae</taxon>
        <taxon>Strophariaceae</taxon>
        <taxon>Agrocybe</taxon>
    </lineage>
</organism>
<name>A0A8H4QSK7_9AGAR</name>
<protein>
    <recommendedName>
        <fullName evidence="5">Transmembrane protein</fullName>
    </recommendedName>
</protein>
<keyword evidence="4" id="KW-1185">Reference proteome</keyword>
<feature type="region of interest" description="Disordered" evidence="1">
    <location>
        <begin position="172"/>
        <end position="231"/>
    </location>
</feature>
<comment type="caution">
    <text evidence="3">The sequence shown here is derived from an EMBL/GenBank/DDBJ whole genome shotgun (WGS) entry which is preliminary data.</text>
</comment>
<feature type="compositionally biased region" description="Polar residues" evidence="1">
    <location>
        <begin position="181"/>
        <end position="196"/>
    </location>
</feature>
<evidence type="ECO:0008006" key="5">
    <source>
        <dbReference type="Google" id="ProtNLM"/>
    </source>
</evidence>
<dbReference type="AlphaFoldDB" id="A0A8H4QSK7"/>
<keyword evidence="2" id="KW-0472">Membrane</keyword>
<evidence type="ECO:0000256" key="2">
    <source>
        <dbReference type="SAM" id="Phobius"/>
    </source>
</evidence>
<dbReference type="Proteomes" id="UP000521872">
    <property type="component" value="Unassembled WGS sequence"/>
</dbReference>
<accession>A0A8H4QSK7</accession>
<sequence length="231" mass="25789">MFTGSQYARPVLLFFGLLGATIVTMDAVHVKWVVCVGSPGSKTAESLLAIFMVVYESLSAICTTYRGWRALHSNGELESQKCKLQYVLVKQGVLYFCFVSIFTLGALILLNTAPNGSFIQRLLNALTLPISGLMTARFILHLREWDDEQHGRDVELLGATDPINFCHTEAPRDEEEAEPMSDNNNITVEDSGSDTIIQERRSRQGSQRARSDEVQRQGQRNDQQEKIGSFA</sequence>
<reference evidence="3 4" key="1">
    <citation type="submission" date="2019-12" db="EMBL/GenBank/DDBJ databases">
        <authorList>
            <person name="Floudas D."/>
            <person name="Bentzer J."/>
            <person name="Ahren D."/>
            <person name="Johansson T."/>
            <person name="Persson P."/>
            <person name="Tunlid A."/>
        </authorList>
    </citation>
    <scope>NUCLEOTIDE SEQUENCE [LARGE SCALE GENOMIC DNA]</scope>
    <source>
        <strain evidence="3 4">CBS 102.39</strain>
    </source>
</reference>
<evidence type="ECO:0000313" key="3">
    <source>
        <dbReference type="EMBL" id="KAF4616564.1"/>
    </source>
</evidence>
<feature type="transmembrane region" description="Helical" evidence="2">
    <location>
        <begin position="12"/>
        <end position="34"/>
    </location>
</feature>
<keyword evidence="2" id="KW-0812">Transmembrane</keyword>
<keyword evidence="2" id="KW-1133">Transmembrane helix</keyword>
<gene>
    <name evidence="3" type="ORF">D9613_008737</name>
</gene>